<evidence type="ECO:0000313" key="1">
    <source>
        <dbReference type="EMBL" id="ACC98425.1"/>
    </source>
</evidence>
<evidence type="ECO:0008006" key="3">
    <source>
        <dbReference type="Google" id="ProtNLM"/>
    </source>
</evidence>
<dbReference type="STRING" id="445932.Emin_0870"/>
<protein>
    <recommendedName>
        <fullName evidence="3">DUF3786 domain-containing protein</fullName>
    </recommendedName>
</protein>
<dbReference type="Proteomes" id="UP000001029">
    <property type="component" value="Chromosome"/>
</dbReference>
<keyword evidence="2" id="KW-1185">Reference proteome</keyword>
<reference evidence="1 2" key="1">
    <citation type="journal article" date="2009" name="Appl. Environ. Microbiol.">
        <title>Genomic analysis of 'Elusimicrobium minutum,' the first cultivated representative of the phylum 'Elusimicrobia' (formerly termite group 1).</title>
        <authorList>
            <person name="Herlemann D.P.R."/>
            <person name="Geissinger O."/>
            <person name="Ikeda-Ohtsubo W."/>
            <person name="Kunin V."/>
            <person name="Sun H."/>
            <person name="Lapidus A."/>
            <person name="Hugenholtz P."/>
            <person name="Brune A."/>
        </authorList>
    </citation>
    <scope>NUCLEOTIDE SEQUENCE [LARGE SCALE GENOMIC DNA]</scope>
    <source>
        <strain evidence="1 2">Pei191</strain>
    </source>
</reference>
<organism evidence="1 2">
    <name type="scientific">Elusimicrobium minutum (strain Pei191)</name>
    <dbReference type="NCBI Taxonomy" id="445932"/>
    <lineage>
        <taxon>Bacteria</taxon>
        <taxon>Pseudomonadati</taxon>
        <taxon>Elusimicrobiota</taxon>
        <taxon>Elusimicrobia</taxon>
        <taxon>Elusimicrobiales</taxon>
        <taxon>Elusimicrobiaceae</taxon>
        <taxon>Elusimicrobium</taxon>
    </lineage>
</organism>
<dbReference type="AlphaFoldDB" id="B2KD29"/>
<sequence>MGFLSKIFGKEKKQDDIIKEIYESLFCDDFAIYKKMENIYPDIFSSNPDMGVLAKIATDNKIESRIRVLAYRKLTTLHIVPHNRDILGVIFEYHMPQGLDTLAVYADGSARYINYSGKLLFWEGVSPSYDVTNIFKEAEIIAAKIGPWKEKRLPPPPKGNIRLSFLVNGEIYFGQGPSDAMYNEPLLQNIIKHLTIFMNYLVDKAVEKN</sequence>
<dbReference type="OrthoDB" id="7059742at2"/>
<dbReference type="RefSeq" id="WP_012415040.1">
    <property type="nucleotide sequence ID" value="NC_010644.1"/>
</dbReference>
<proteinExistence type="predicted"/>
<gene>
    <name evidence="1" type="ordered locus">Emin_0870</name>
</gene>
<accession>B2KD29</accession>
<dbReference type="EMBL" id="CP001055">
    <property type="protein sequence ID" value="ACC98425.1"/>
    <property type="molecule type" value="Genomic_DNA"/>
</dbReference>
<name>B2KD29_ELUMP</name>
<dbReference type="HOGENOM" id="CLU_1313794_0_0_0"/>
<dbReference type="KEGG" id="emi:Emin_0870"/>
<evidence type="ECO:0000313" key="2">
    <source>
        <dbReference type="Proteomes" id="UP000001029"/>
    </source>
</evidence>